<dbReference type="GO" id="GO:0016459">
    <property type="term" value="C:myosin complex"/>
    <property type="evidence" value="ECO:0007669"/>
    <property type="project" value="UniProtKB-KW"/>
</dbReference>
<dbReference type="InterPro" id="IPR027417">
    <property type="entry name" value="P-loop_NTPase"/>
</dbReference>
<evidence type="ECO:0000313" key="12">
    <source>
        <dbReference type="WBParaSite" id="TCNE_0001534701-mRNA-1"/>
    </source>
</evidence>
<dbReference type="GO" id="GO:0000146">
    <property type="term" value="F:microfilament motor activity"/>
    <property type="evidence" value="ECO:0007669"/>
    <property type="project" value="TreeGrafter"/>
</dbReference>
<dbReference type="Proteomes" id="UP000050794">
    <property type="component" value="Unassembled WGS sequence"/>
</dbReference>
<keyword evidence="3 8" id="KW-0067">ATP-binding</keyword>
<dbReference type="WBParaSite" id="TCNE_0001534701-mRNA-1">
    <property type="protein sequence ID" value="TCNE_0001534701-mRNA-1"/>
    <property type="gene ID" value="TCNE_0001534701"/>
</dbReference>
<evidence type="ECO:0000313" key="10">
    <source>
        <dbReference type="EMBL" id="VDM46667.1"/>
    </source>
</evidence>
<dbReference type="InterPro" id="IPR001609">
    <property type="entry name" value="Myosin_head_motor_dom-like"/>
</dbReference>
<evidence type="ECO:0000256" key="2">
    <source>
        <dbReference type="ARBA" id="ARBA00022741"/>
    </source>
</evidence>
<evidence type="ECO:0000256" key="7">
    <source>
        <dbReference type="ARBA" id="ARBA00023203"/>
    </source>
</evidence>
<evidence type="ECO:0000256" key="5">
    <source>
        <dbReference type="ARBA" id="ARBA00023123"/>
    </source>
</evidence>
<keyword evidence="11" id="KW-1185">Reference proteome</keyword>
<dbReference type="Pfam" id="PF00063">
    <property type="entry name" value="Myosin_head"/>
    <property type="match status" value="1"/>
</dbReference>
<dbReference type="AlphaFoldDB" id="A0A183V3M6"/>
<dbReference type="GO" id="GO:0016020">
    <property type="term" value="C:membrane"/>
    <property type="evidence" value="ECO:0007669"/>
    <property type="project" value="TreeGrafter"/>
</dbReference>
<evidence type="ECO:0000256" key="4">
    <source>
        <dbReference type="ARBA" id="ARBA00023054"/>
    </source>
</evidence>
<gene>
    <name evidence="10" type="ORF">TCNE_LOCUS15346</name>
</gene>
<keyword evidence="6 8" id="KW-0505">Motor protein</keyword>
<dbReference type="SUPFAM" id="SSF52540">
    <property type="entry name" value="P-loop containing nucleoside triphosphate hydrolases"/>
    <property type="match status" value="1"/>
</dbReference>
<reference evidence="10 11" key="2">
    <citation type="submission" date="2018-11" db="EMBL/GenBank/DDBJ databases">
        <authorList>
            <consortium name="Pathogen Informatics"/>
        </authorList>
    </citation>
    <scope>NUCLEOTIDE SEQUENCE [LARGE SCALE GENOMIC DNA]</scope>
</reference>
<dbReference type="GO" id="GO:0005524">
    <property type="term" value="F:ATP binding"/>
    <property type="evidence" value="ECO:0007669"/>
    <property type="project" value="UniProtKB-UniRule"/>
</dbReference>
<dbReference type="PANTHER" id="PTHR13140:SF857">
    <property type="entry name" value="MYOSIN-11"/>
    <property type="match status" value="1"/>
</dbReference>
<evidence type="ECO:0000256" key="1">
    <source>
        <dbReference type="ARBA" id="ARBA00008314"/>
    </source>
</evidence>
<accession>A0A183V3M6</accession>
<dbReference type="GO" id="GO:0051015">
    <property type="term" value="F:actin filament binding"/>
    <property type="evidence" value="ECO:0007669"/>
    <property type="project" value="TreeGrafter"/>
</dbReference>
<dbReference type="InterPro" id="IPR036961">
    <property type="entry name" value="Kinesin_motor_dom_sf"/>
</dbReference>
<reference evidence="12" key="1">
    <citation type="submission" date="2016-06" db="UniProtKB">
        <authorList>
            <consortium name="WormBaseParasite"/>
        </authorList>
    </citation>
    <scope>IDENTIFICATION</scope>
</reference>
<protein>
    <submittedName>
        <fullName evidence="12">Myosin motor domain-containing protein</fullName>
    </submittedName>
</protein>
<dbReference type="Gene3D" id="3.40.850.10">
    <property type="entry name" value="Kinesin motor domain"/>
    <property type="match status" value="1"/>
</dbReference>
<organism evidence="11 12">
    <name type="scientific">Toxocara canis</name>
    <name type="common">Canine roundworm</name>
    <dbReference type="NCBI Taxonomy" id="6265"/>
    <lineage>
        <taxon>Eukaryota</taxon>
        <taxon>Metazoa</taxon>
        <taxon>Ecdysozoa</taxon>
        <taxon>Nematoda</taxon>
        <taxon>Chromadorea</taxon>
        <taxon>Rhabditida</taxon>
        <taxon>Spirurina</taxon>
        <taxon>Ascaridomorpha</taxon>
        <taxon>Ascaridoidea</taxon>
        <taxon>Toxocaridae</taxon>
        <taxon>Toxocara</taxon>
    </lineage>
</organism>
<comment type="similarity">
    <text evidence="1 8">Belongs to the TRAFAC class myosin-kinesin ATPase superfamily. Myosin family.</text>
</comment>
<keyword evidence="5 8" id="KW-0518">Myosin</keyword>
<dbReference type="PRINTS" id="PR00193">
    <property type="entry name" value="MYOSINHEAVY"/>
</dbReference>
<dbReference type="SMART" id="SM00242">
    <property type="entry name" value="MYSc"/>
    <property type="match status" value="1"/>
</dbReference>
<keyword evidence="2 8" id="KW-0547">Nucleotide-binding</keyword>
<dbReference type="PANTHER" id="PTHR13140">
    <property type="entry name" value="MYOSIN"/>
    <property type="match status" value="1"/>
</dbReference>
<dbReference type="PROSITE" id="PS51456">
    <property type="entry name" value="MYOSIN_MOTOR"/>
    <property type="match status" value="1"/>
</dbReference>
<keyword evidence="4" id="KW-0175">Coiled coil</keyword>
<dbReference type="GO" id="GO:0005737">
    <property type="term" value="C:cytoplasm"/>
    <property type="evidence" value="ECO:0007669"/>
    <property type="project" value="TreeGrafter"/>
</dbReference>
<sequence length="287" mass="32680">MFKLPCSTLIVQEQAARDFDNSSHRWIADPIEGFIATAITVIEDDQLTLRMPDNTLKKLNVKETQEISLAKLEKAEQMAHLSFINEASVLHNLRQRYRSMLTYTYSGSFCVFINPNKLLPIYTDSVATIYIGHHRTQMPPHIFASVDESYRNLIYDGRPQSILLTGESGSGKTENAKAVMFYLSKIARGASETVRSLIRVLLASNLPYEIIDIRNVMHHAFMKETSQRLTEQRILKANLLIEAFGNAATKRNCNSSRFSKFLRIFFNKGGTMIGAHISHCKCFSWHK</sequence>
<feature type="domain" description="Myosin motor" evidence="9">
    <location>
        <begin position="73"/>
        <end position="287"/>
    </location>
</feature>
<comment type="caution">
    <text evidence="8">Lacks conserved residue(s) required for the propagation of feature annotation.</text>
</comment>
<evidence type="ECO:0000256" key="3">
    <source>
        <dbReference type="ARBA" id="ARBA00022840"/>
    </source>
</evidence>
<evidence type="ECO:0000256" key="8">
    <source>
        <dbReference type="PROSITE-ProRule" id="PRU00782"/>
    </source>
</evidence>
<keyword evidence="7 8" id="KW-0009">Actin-binding</keyword>
<evidence type="ECO:0000259" key="9">
    <source>
        <dbReference type="PROSITE" id="PS51456"/>
    </source>
</evidence>
<name>A0A183V3M6_TOXCA</name>
<feature type="binding site" evidence="8">
    <location>
        <begin position="166"/>
        <end position="173"/>
    </location>
    <ligand>
        <name>ATP</name>
        <dbReference type="ChEBI" id="CHEBI:30616"/>
    </ligand>
</feature>
<evidence type="ECO:0000313" key="11">
    <source>
        <dbReference type="Proteomes" id="UP000050794"/>
    </source>
</evidence>
<proteinExistence type="inferred from homology"/>
<dbReference type="EMBL" id="UYWY01022797">
    <property type="protein sequence ID" value="VDM46667.1"/>
    <property type="molecule type" value="Genomic_DNA"/>
</dbReference>
<evidence type="ECO:0000256" key="6">
    <source>
        <dbReference type="ARBA" id="ARBA00023175"/>
    </source>
</evidence>
<dbReference type="GO" id="GO:0007015">
    <property type="term" value="P:actin filament organization"/>
    <property type="evidence" value="ECO:0007669"/>
    <property type="project" value="TreeGrafter"/>
</dbReference>